<evidence type="ECO:0000313" key="8">
    <source>
        <dbReference type="EMBL" id="SDK25138.1"/>
    </source>
</evidence>
<feature type="transmembrane region" description="Helical" evidence="6">
    <location>
        <begin position="80"/>
        <end position="101"/>
    </location>
</feature>
<accession>A0A1G9ACZ6</accession>
<dbReference type="RefSeq" id="WP_176759628.1">
    <property type="nucleotide sequence ID" value="NZ_FNFK01000019.1"/>
</dbReference>
<keyword evidence="4 6" id="KW-1133">Transmembrane helix</keyword>
<evidence type="ECO:0000256" key="5">
    <source>
        <dbReference type="ARBA" id="ARBA00023136"/>
    </source>
</evidence>
<dbReference type="InterPro" id="IPR007267">
    <property type="entry name" value="GtrA_DPMS_TM"/>
</dbReference>
<keyword evidence="5 6" id="KW-0472">Membrane</keyword>
<dbReference type="PANTHER" id="PTHR38459">
    <property type="entry name" value="PROPHAGE BACTOPRENOL-LINKED GLUCOSE TRANSLOCASE HOMOLOG"/>
    <property type="match status" value="1"/>
</dbReference>
<organism evidence="8 9">
    <name type="scientific">Alkalibacterium thalassium</name>
    <dbReference type="NCBI Taxonomy" id="426701"/>
    <lineage>
        <taxon>Bacteria</taxon>
        <taxon>Bacillati</taxon>
        <taxon>Bacillota</taxon>
        <taxon>Bacilli</taxon>
        <taxon>Lactobacillales</taxon>
        <taxon>Carnobacteriaceae</taxon>
        <taxon>Alkalibacterium</taxon>
    </lineage>
</organism>
<sequence>MMKKVYGKFHQFIDYFLFGVITASLNIILFYTFNQKIGLHYLLSNAIAITLAILFSYIVNKKFVFQTKMTTKRAVAREMFLFITMRATAAVMDMAGLYILVQFIRLGATLSKVIIETLIATSNYFVSKRIIFKNEGRM</sequence>
<name>A0A1G9ACZ6_9LACT</name>
<dbReference type="GO" id="GO:0000271">
    <property type="term" value="P:polysaccharide biosynthetic process"/>
    <property type="evidence" value="ECO:0007669"/>
    <property type="project" value="InterPro"/>
</dbReference>
<evidence type="ECO:0000256" key="3">
    <source>
        <dbReference type="ARBA" id="ARBA00022692"/>
    </source>
</evidence>
<dbReference type="EMBL" id="FNFK01000019">
    <property type="protein sequence ID" value="SDK25138.1"/>
    <property type="molecule type" value="Genomic_DNA"/>
</dbReference>
<evidence type="ECO:0000256" key="6">
    <source>
        <dbReference type="SAM" id="Phobius"/>
    </source>
</evidence>
<feature type="transmembrane region" description="Helical" evidence="6">
    <location>
        <begin position="39"/>
        <end position="59"/>
    </location>
</feature>
<feature type="transmembrane region" description="Helical" evidence="6">
    <location>
        <begin position="113"/>
        <end position="132"/>
    </location>
</feature>
<feature type="transmembrane region" description="Helical" evidence="6">
    <location>
        <begin position="12"/>
        <end position="33"/>
    </location>
</feature>
<feature type="domain" description="GtrA/DPMS transmembrane" evidence="7">
    <location>
        <begin position="15"/>
        <end position="132"/>
    </location>
</feature>
<gene>
    <name evidence="8" type="ORF">SAMN04488098_101921</name>
</gene>
<dbReference type="InterPro" id="IPR051401">
    <property type="entry name" value="GtrA_CellWall_Glycosyl"/>
</dbReference>
<dbReference type="Pfam" id="PF04138">
    <property type="entry name" value="GtrA_DPMS_TM"/>
    <property type="match status" value="1"/>
</dbReference>
<proteinExistence type="inferred from homology"/>
<dbReference type="AlphaFoldDB" id="A0A1G9ACZ6"/>
<comment type="similarity">
    <text evidence="2">Belongs to the GtrA family.</text>
</comment>
<dbReference type="GO" id="GO:0005886">
    <property type="term" value="C:plasma membrane"/>
    <property type="evidence" value="ECO:0007669"/>
    <property type="project" value="TreeGrafter"/>
</dbReference>
<comment type="subcellular location">
    <subcellularLocation>
        <location evidence="1">Membrane</location>
        <topology evidence="1">Multi-pass membrane protein</topology>
    </subcellularLocation>
</comment>
<dbReference type="Proteomes" id="UP000199433">
    <property type="component" value="Unassembled WGS sequence"/>
</dbReference>
<dbReference type="STRING" id="426701.SAMN04488098_101921"/>
<dbReference type="PANTHER" id="PTHR38459:SF5">
    <property type="entry name" value="CELL WALL TEICHOIC ACID GLYCOSYLATION PROTEIN GTCA"/>
    <property type="match status" value="1"/>
</dbReference>
<keyword evidence="3 6" id="KW-0812">Transmembrane</keyword>
<evidence type="ECO:0000256" key="1">
    <source>
        <dbReference type="ARBA" id="ARBA00004141"/>
    </source>
</evidence>
<evidence type="ECO:0000313" key="9">
    <source>
        <dbReference type="Proteomes" id="UP000199433"/>
    </source>
</evidence>
<protein>
    <submittedName>
        <fullName evidence="8">Putative flippase GtrA (Transmembrane translocase of bactoprenol-linked glucose)</fullName>
    </submittedName>
</protein>
<evidence type="ECO:0000259" key="7">
    <source>
        <dbReference type="Pfam" id="PF04138"/>
    </source>
</evidence>
<keyword evidence="9" id="KW-1185">Reference proteome</keyword>
<evidence type="ECO:0000256" key="2">
    <source>
        <dbReference type="ARBA" id="ARBA00009399"/>
    </source>
</evidence>
<evidence type="ECO:0000256" key="4">
    <source>
        <dbReference type="ARBA" id="ARBA00022989"/>
    </source>
</evidence>
<reference evidence="9" key="1">
    <citation type="submission" date="2016-10" db="EMBL/GenBank/DDBJ databases">
        <authorList>
            <person name="Varghese N."/>
            <person name="Submissions S."/>
        </authorList>
    </citation>
    <scope>NUCLEOTIDE SEQUENCE [LARGE SCALE GENOMIC DNA]</scope>
    <source>
        <strain evidence="9">DSM 19181</strain>
    </source>
</reference>